<feature type="transmembrane region" description="Helical" evidence="1">
    <location>
        <begin position="124"/>
        <end position="143"/>
    </location>
</feature>
<proteinExistence type="predicted"/>
<keyword evidence="4" id="KW-1185">Reference proteome</keyword>
<accession>A0ABT3NJ96</accession>
<comment type="caution">
    <text evidence="3">The sequence shown here is derived from an EMBL/GenBank/DDBJ whole genome shotgun (WGS) entry which is preliminary data.</text>
</comment>
<dbReference type="EMBL" id="JAPEQW010000009">
    <property type="protein sequence ID" value="MCW8039344.1"/>
    <property type="molecule type" value="Genomic_DNA"/>
</dbReference>
<dbReference type="PANTHER" id="PTHR42709:SF2">
    <property type="entry name" value="INNER MEMBRANE PROTEIN YOHD"/>
    <property type="match status" value="1"/>
</dbReference>
<feature type="transmembrane region" description="Helical" evidence="1">
    <location>
        <begin position="163"/>
        <end position="183"/>
    </location>
</feature>
<protein>
    <submittedName>
        <fullName evidence="3">DedA family protein</fullName>
    </submittedName>
</protein>
<name>A0ABT3NJ96_9GAMM</name>
<gene>
    <name evidence="3" type="ORF">OKC24_09270</name>
</gene>
<organism evidence="3 4">
    <name type="scientific">Acinetobacter entericus</name>
    <dbReference type="NCBI Taxonomy" id="2989714"/>
    <lineage>
        <taxon>Bacteria</taxon>
        <taxon>Pseudomonadati</taxon>
        <taxon>Pseudomonadota</taxon>
        <taxon>Gammaproteobacteria</taxon>
        <taxon>Moraxellales</taxon>
        <taxon>Moraxellaceae</taxon>
        <taxon>Acinetobacter</taxon>
    </lineage>
</organism>
<dbReference type="InterPro" id="IPR051311">
    <property type="entry name" value="DedA_domain"/>
</dbReference>
<feature type="transmembrane region" description="Helical" evidence="1">
    <location>
        <begin position="12"/>
        <end position="34"/>
    </location>
</feature>
<reference evidence="3 4" key="1">
    <citation type="submission" date="2022-11" db="EMBL/GenBank/DDBJ databases">
        <title>Acinetobacter entericus sp. nov., isolated from the gut of the plastic-eating larvae of the Coleoptera insect Zophobas atratus.</title>
        <authorList>
            <person name="Dong X."/>
            <person name="Yang Y."/>
        </authorList>
    </citation>
    <scope>NUCLEOTIDE SEQUENCE [LARGE SCALE GENOMIC DNA]</scope>
    <source>
        <strain evidence="3 4">BIT-DXN8</strain>
    </source>
</reference>
<evidence type="ECO:0000256" key="1">
    <source>
        <dbReference type="SAM" id="Phobius"/>
    </source>
</evidence>
<evidence type="ECO:0000313" key="3">
    <source>
        <dbReference type="EMBL" id="MCW8039344.1"/>
    </source>
</evidence>
<evidence type="ECO:0000313" key="4">
    <source>
        <dbReference type="Proteomes" id="UP001209682"/>
    </source>
</evidence>
<keyword evidence="1" id="KW-1133">Transmembrane helix</keyword>
<dbReference type="Pfam" id="PF09335">
    <property type="entry name" value="VTT_dom"/>
    <property type="match status" value="1"/>
</dbReference>
<evidence type="ECO:0000259" key="2">
    <source>
        <dbReference type="Pfam" id="PF09335"/>
    </source>
</evidence>
<sequence>MNWTDLIQHYGYFAVFAGSLFEGETVLMLGAYAVHQHLLNFWMLIAAAMLGGFIGDQFYYQVGRRYGQKLIQSKPELAKKIDKASQFIERFPVLTILLMRFAWGLRMVLPIAVGIKAYPIWKYIFINILACFIWAWAVVTVGLKVTHGLHIFWAKMLSFDDDIYTVIAVVACILFGRIIYMAVKKLRT</sequence>
<feature type="transmembrane region" description="Helical" evidence="1">
    <location>
        <begin position="41"/>
        <end position="60"/>
    </location>
</feature>
<dbReference type="PANTHER" id="PTHR42709">
    <property type="entry name" value="ALKALINE PHOSPHATASE LIKE PROTEIN"/>
    <property type="match status" value="1"/>
</dbReference>
<keyword evidence="1" id="KW-0472">Membrane</keyword>
<keyword evidence="1" id="KW-0812">Transmembrane</keyword>
<feature type="domain" description="VTT" evidence="2">
    <location>
        <begin position="23"/>
        <end position="142"/>
    </location>
</feature>
<dbReference type="RefSeq" id="WP_265464990.1">
    <property type="nucleotide sequence ID" value="NZ_JAPEQW010000009.1"/>
</dbReference>
<dbReference type="Proteomes" id="UP001209682">
    <property type="component" value="Unassembled WGS sequence"/>
</dbReference>
<dbReference type="InterPro" id="IPR032816">
    <property type="entry name" value="VTT_dom"/>
</dbReference>